<dbReference type="AlphaFoldDB" id="A0A1Y1YRN4"/>
<sequence length="102" mass="11200">MAISGFLGAMLLITILGLLFASYARQYKGWRTVASLLILHAACQIIGMVFISDLYNTSSRFYYGTKYDISFIFCILSSILDVVLAVGITVTAITSPPAYYPL</sequence>
<organism evidence="2 3">
    <name type="scientific">Basidiobolus meristosporus CBS 931.73</name>
    <dbReference type="NCBI Taxonomy" id="1314790"/>
    <lineage>
        <taxon>Eukaryota</taxon>
        <taxon>Fungi</taxon>
        <taxon>Fungi incertae sedis</taxon>
        <taxon>Zoopagomycota</taxon>
        <taxon>Entomophthoromycotina</taxon>
        <taxon>Basidiobolomycetes</taxon>
        <taxon>Basidiobolales</taxon>
        <taxon>Basidiobolaceae</taxon>
        <taxon>Basidiobolus</taxon>
    </lineage>
</organism>
<gene>
    <name evidence="2" type="ORF">K493DRAFT_312725</name>
</gene>
<proteinExistence type="predicted"/>
<feature type="transmembrane region" description="Helical" evidence="1">
    <location>
        <begin position="67"/>
        <end position="93"/>
    </location>
</feature>
<reference evidence="2 3" key="1">
    <citation type="submission" date="2016-07" db="EMBL/GenBank/DDBJ databases">
        <title>Pervasive Adenine N6-methylation of Active Genes in Fungi.</title>
        <authorList>
            <consortium name="DOE Joint Genome Institute"/>
            <person name="Mondo S.J."/>
            <person name="Dannebaum R.O."/>
            <person name="Kuo R.C."/>
            <person name="Labutti K."/>
            <person name="Haridas S."/>
            <person name="Kuo A."/>
            <person name="Salamov A."/>
            <person name="Ahrendt S.R."/>
            <person name="Lipzen A."/>
            <person name="Sullivan W."/>
            <person name="Andreopoulos W.B."/>
            <person name="Clum A."/>
            <person name="Lindquist E."/>
            <person name="Daum C."/>
            <person name="Ramamoorthy G.K."/>
            <person name="Gryganskyi A."/>
            <person name="Culley D."/>
            <person name="Magnuson J.K."/>
            <person name="James T.Y."/>
            <person name="O'Malley M.A."/>
            <person name="Stajich J.E."/>
            <person name="Spatafora J.W."/>
            <person name="Visel A."/>
            <person name="Grigoriev I.V."/>
        </authorList>
    </citation>
    <scope>NUCLEOTIDE SEQUENCE [LARGE SCALE GENOMIC DNA]</scope>
    <source>
        <strain evidence="2 3">CBS 931.73</strain>
    </source>
</reference>
<evidence type="ECO:0000313" key="2">
    <source>
        <dbReference type="EMBL" id="ORY00698.1"/>
    </source>
</evidence>
<dbReference type="EMBL" id="MCFE01000079">
    <property type="protein sequence ID" value="ORY00698.1"/>
    <property type="molecule type" value="Genomic_DNA"/>
</dbReference>
<feature type="transmembrane region" description="Helical" evidence="1">
    <location>
        <begin position="34"/>
        <end position="55"/>
    </location>
</feature>
<dbReference type="OrthoDB" id="61370at2759"/>
<protein>
    <submittedName>
        <fullName evidence="2">Uncharacterized protein</fullName>
    </submittedName>
</protein>
<keyword evidence="3" id="KW-1185">Reference proteome</keyword>
<dbReference type="InParanoid" id="A0A1Y1YRN4"/>
<comment type="caution">
    <text evidence="2">The sequence shown here is derived from an EMBL/GenBank/DDBJ whole genome shotgun (WGS) entry which is preliminary data.</text>
</comment>
<name>A0A1Y1YRN4_9FUNG</name>
<evidence type="ECO:0000313" key="3">
    <source>
        <dbReference type="Proteomes" id="UP000193498"/>
    </source>
</evidence>
<keyword evidence="1" id="KW-0472">Membrane</keyword>
<keyword evidence="1" id="KW-1133">Transmembrane helix</keyword>
<keyword evidence="1" id="KW-0812">Transmembrane</keyword>
<accession>A0A1Y1YRN4</accession>
<dbReference type="Proteomes" id="UP000193498">
    <property type="component" value="Unassembled WGS sequence"/>
</dbReference>
<evidence type="ECO:0000256" key="1">
    <source>
        <dbReference type="SAM" id="Phobius"/>
    </source>
</evidence>